<sequence>MATTEESSQSISNDDLTSASPLTGGLLLYGMQAAFASPGADWKLVDRLDANPLVTPRPSRAIWQNKQAASRALYVQLDEYDSAAAASEGLDGWLKRYQLSTMKSGDKIGEVSYYGSREFAPVIYFLRANIVVGVTSYGASSAEVEATAARLDSFLTWYPQSYDKAPLCTDVQKMTAPGVYLIDYEPQQPAATQYFKFFTGGAVPERKSVNLYVMLPKDVSATRLQLFLNNADSGRVQGTPPFEIPPRS</sequence>
<keyword evidence="2" id="KW-1185">Reference proteome</keyword>
<dbReference type="RefSeq" id="WP_206724889.1">
    <property type="nucleotide sequence ID" value="NZ_CP071090.1"/>
</dbReference>
<organism evidence="1 2">
    <name type="scientific">Pyxidicoccus parkwayensis</name>
    <dbReference type="NCBI Taxonomy" id="2813578"/>
    <lineage>
        <taxon>Bacteria</taxon>
        <taxon>Pseudomonadati</taxon>
        <taxon>Myxococcota</taxon>
        <taxon>Myxococcia</taxon>
        <taxon>Myxococcales</taxon>
        <taxon>Cystobacterineae</taxon>
        <taxon>Myxococcaceae</taxon>
        <taxon>Pyxidicoccus</taxon>
    </lineage>
</organism>
<reference evidence="1 2" key="1">
    <citation type="submission" date="2021-02" db="EMBL/GenBank/DDBJ databases">
        <title>De Novo genome assembly of isolated myxobacteria.</title>
        <authorList>
            <person name="Stevens D.C."/>
        </authorList>
    </citation>
    <scope>NUCLEOTIDE SEQUENCE [LARGE SCALE GENOMIC DNA]</scope>
    <source>
        <strain evidence="2">SCPEA02</strain>
    </source>
</reference>
<dbReference type="Proteomes" id="UP000662747">
    <property type="component" value="Chromosome"/>
</dbReference>
<evidence type="ECO:0000313" key="2">
    <source>
        <dbReference type="Proteomes" id="UP000662747"/>
    </source>
</evidence>
<name>A0ABX7P0U4_9BACT</name>
<evidence type="ECO:0000313" key="1">
    <source>
        <dbReference type="EMBL" id="QSQ23314.1"/>
    </source>
</evidence>
<accession>A0ABX7P0U4</accession>
<evidence type="ECO:0008006" key="3">
    <source>
        <dbReference type="Google" id="ProtNLM"/>
    </source>
</evidence>
<dbReference type="EMBL" id="CP071090">
    <property type="protein sequence ID" value="QSQ23314.1"/>
    <property type="molecule type" value="Genomic_DNA"/>
</dbReference>
<gene>
    <name evidence="1" type="ORF">JY651_50995</name>
</gene>
<proteinExistence type="predicted"/>
<protein>
    <recommendedName>
        <fullName evidence="3">DUF3298 domain-containing protein</fullName>
    </recommendedName>
</protein>